<dbReference type="SUPFAM" id="SSF101576">
    <property type="entry name" value="Supernatant protein factor (SPF), C-terminal domain"/>
    <property type="match status" value="1"/>
</dbReference>
<reference evidence="2" key="1">
    <citation type="submission" date="2019-06" db="EMBL/GenBank/DDBJ databases">
        <authorList>
            <person name="Zheng W."/>
        </authorList>
    </citation>
    <scope>NUCLEOTIDE SEQUENCE</scope>
    <source>
        <strain evidence="2">QDHG01</strain>
    </source>
</reference>
<feature type="domain" description="GOLD" evidence="1">
    <location>
        <begin position="464"/>
        <end position="592"/>
    </location>
</feature>
<evidence type="ECO:0000313" key="3">
    <source>
        <dbReference type="Proteomes" id="UP000785679"/>
    </source>
</evidence>
<organism evidence="2 3">
    <name type="scientific">Halteria grandinella</name>
    <dbReference type="NCBI Taxonomy" id="5974"/>
    <lineage>
        <taxon>Eukaryota</taxon>
        <taxon>Sar</taxon>
        <taxon>Alveolata</taxon>
        <taxon>Ciliophora</taxon>
        <taxon>Intramacronucleata</taxon>
        <taxon>Spirotrichea</taxon>
        <taxon>Stichotrichia</taxon>
        <taxon>Sporadotrichida</taxon>
        <taxon>Halteriidae</taxon>
        <taxon>Halteria</taxon>
    </lineage>
</organism>
<dbReference type="PROSITE" id="PS50866">
    <property type="entry name" value="GOLD"/>
    <property type="match status" value="1"/>
</dbReference>
<keyword evidence="3" id="KW-1185">Reference proteome</keyword>
<comment type="caution">
    <text evidence="2">The sequence shown here is derived from an EMBL/GenBank/DDBJ whole genome shotgun (WGS) entry which is preliminary data.</text>
</comment>
<proteinExistence type="predicted"/>
<dbReference type="InterPro" id="IPR009038">
    <property type="entry name" value="GOLD_dom"/>
</dbReference>
<dbReference type="OrthoDB" id="294804at2759"/>
<evidence type="ECO:0000259" key="1">
    <source>
        <dbReference type="PROSITE" id="PS50866"/>
    </source>
</evidence>
<dbReference type="Gene3D" id="2.60.120.680">
    <property type="entry name" value="GOLD domain"/>
    <property type="match status" value="1"/>
</dbReference>
<dbReference type="Pfam" id="PF25883">
    <property type="entry name" value="F28H7_8_C"/>
    <property type="match status" value="1"/>
</dbReference>
<evidence type="ECO:0000313" key="2">
    <source>
        <dbReference type="EMBL" id="TNV85602.1"/>
    </source>
</evidence>
<dbReference type="AlphaFoldDB" id="A0A8J8P1Y3"/>
<dbReference type="Proteomes" id="UP000785679">
    <property type="component" value="Unassembled WGS sequence"/>
</dbReference>
<accession>A0A8J8P1Y3</accession>
<dbReference type="InterPro" id="IPR036598">
    <property type="entry name" value="GOLD_dom_sf"/>
</dbReference>
<dbReference type="EMBL" id="RRYP01001695">
    <property type="protein sequence ID" value="TNV85602.1"/>
    <property type="molecule type" value="Genomic_DNA"/>
</dbReference>
<sequence>MVDTNTQAVLKYLESHQYEFDKLVTEALATSSTIVQQASLNQSYQVLQEVEQLLIKKSQASITQWGEINFVHDKVLHKLEQLGNILVPQSISGAKSDEAVVSNMLLQYRVMRLFDIILKCKLMQVETGHKSTSSLLYLVDNIFTLHDVFVGTPIATRIVSRAKGVLNFVAKRSDVSEEQDDEIKEMLSISSLKGSEFFTNFEEQAADIKKILKQSPCSIPDKLSSLKLITEKLTTCQSISEQLSLFATKLQPLIKQIIRDVKEHDIEIFDALSTFIKSMVYESDYFVEIESSLILGQKSPQSAEEIVQKTQQETIKQLYILSEYKEYLQNQDGLYTSVALIINFFLSYPKKIGLQQTVLTIFRRLYSSFQGFRKSLEDPIIMVLINIQHKLNENEILKQTRSRADTQIQEDLLIEQTYALASKFVNHLLQSDETEAGFKEKIFGRKELQQYLTQKNLESYKPNPKCLDLSIYGQFDFQIGYPSTQEIKAGGQFFQMVEVEQPNSIIFVGFQTVAYDIQFGFSRVTPQSLVISEGDEITHKFMEEIYPLQKVDSSPNLVKVSFIAKEPGIYKIIWSNNHSWFKAKTLKYRALVLKPCKFDGPSSVDALANPKSQEKQKSSIFNSHIATISTSKKQQLQRLIEIPKESVIKFYSNIEKQARREIQQYLVQPSGKEWSEYLIFFSIERDQIKISHKILATDEKLRQEGSISVPLEEDAMVEDLVYLLDEQLHAYQADVLKIPDNNSNVVLFVSIPKVQHAGEKLHQLNGKVKYLANTNYDIYILHDTDILAMHQVLTAIQESNTKKQTISDNTYVSVICDGTENYFESSIIQKGRLIQSLTNVYNYDFGNIGSLKVFAKQIEPESQYEATTPTTPLKNQFALQQLRAVWKEQDALRVAVKNMEKLSCSPLNILVTLKDEGQKDLIIQELQGMNYTISIKSDGLIDSMKDIVRFIEIYTNKFIQ</sequence>
<gene>
    <name evidence="2" type="ORF">FGO68_gene4780</name>
</gene>
<protein>
    <recommendedName>
        <fullName evidence="1">GOLD domain-containing protein</fullName>
    </recommendedName>
</protein>
<dbReference type="InterPro" id="IPR058960">
    <property type="entry name" value="Ctg-1-like_C"/>
</dbReference>
<name>A0A8J8P1Y3_HALGN</name>